<dbReference type="RefSeq" id="WP_192777324.1">
    <property type="nucleotide sequence ID" value="NZ_BAAASY010000002.1"/>
</dbReference>
<organism evidence="1 2">
    <name type="scientific">Nonomuraea africana</name>
    <dbReference type="NCBI Taxonomy" id="46171"/>
    <lineage>
        <taxon>Bacteria</taxon>
        <taxon>Bacillati</taxon>
        <taxon>Actinomycetota</taxon>
        <taxon>Actinomycetes</taxon>
        <taxon>Streptosporangiales</taxon>
        <taxon>Streptosporangiaceae</taxon>
        <taxon>Nonomuraea</taxon>
    </lineage>
</organism>
<dbReference type="Gene3D" id="3.40.50.150">
    <property type="entry name" value="Vaccinia Virus protein VP39"/>
    <property type="match status" value="1"/>
</dbReference>
<dbReference type="Pfam" id="PF04672">
    <property type="entry name" value="Methyltransf_19"/>
    <property type="match status" value="1"/>
</dbReference>
<dbReference type="InterPro" id="IPR029063">
    <property type="entry name" value="SAM-dependent_MTases_sf"/>
</dbReference>
<evidence type="ECO:0008006" key="3">
    <source>
        <dbReference type="Google" id="ProtNLM"/>
    </source>
</evidence>
<keyword evidence="2" id="KW-1185">Reference proteome</keyword>
<dbReference type="EMBL" id="JADBEF010000001">
    <property type="protein sequence ID" value="MBE1562622.1"/>
    <property type="molecule type" value="Genomic_DNA"/>
</dbReference>
<sequence length="181" mass="19197">MLGTVSRCLPCGHDRAGTPGVDNDPTVLAHARALLATTPGATVLEGDLHDPAAILDRAPLDFSRPVAILLVAVLHFLPDDDETYGVVATLRRSMARGSHLVVSHIYAGDHTEETVREGAAVYSRTATGSLTGRDPPRIARYFEGMELLEPGIAPVDAWRPAEPVEPELVKPGILGAVGVVR</sequence>
<proteinExistence type="predicted"/>
<protein>
    <recommendedName>
        <fullName evidence="3">S-adenosyl methyltransferase</fullName>
    </recommendedName>
</protein>
<dbReference type="InterPro" id="IPR006764">
    <property type="entry name" value="SAM_dep_MeTrfase_SAV2177_type"/>
</dbReference>
<evidence type="ECO:0000313" key="2">
    <source>
        <dbReference type="Proteomes" id="UP000661607"/>
    </source>
</evidence>
<name>A0ABR9KKS2_9ACTN</name>
<accession>A0ABR9KKS2</accession>
<gene>
    <name evidence="1" type="ORF">H4W81_005401</name>
</gene>
<evidence type="ECO:0000313" key="1">
    <source>
        <dbReference type="EMBL" id="MBE1562622.1"/>
    </source>
</evidence>
<dbReference type="Proteomes" id="UP000661607">
    <property type="component" value="Unassembled WGS sequence"/>
</dbReference>
<dbReference type="SUPFAM" id="SSF53335">
    <property type="entry name" value="S-adenosyl-L-methionine-dependent methyltransferases"/>
    <property type="match status" value="1"/>
</dbReference>
<comment type="caution">
    <text evidence="1">The sequence shown here is derived from an EMBL/GenBank/DDBJ whole genome shotgun (WGS) entry which is preliminary data.</text>
</comment>
<reference evidence="1 2" key="1">
    <citation type="submission" date="2020-10" db="EMBL/GenBank/DDBJ databases">
        <title>Sequencing the genomes of 1000 actinobacteria strains.</title>
        <authorList>
            <person name="Klenk H.-P."/>
        </authorList>
    </citation>
    <scope>NUCLEOTIDE SEQUENCE [LARGE SCALE GENOMIC DNA]</scope>
    <source>
        <strain evidence="1 2">DSM 43748</strain>
    </source>
</reference>